<reference evidence="2 3" key="1">
    <citation type="submission" date="2023-07" db="EMBL/GenBank/DDBJ databases">
        <title>Sorghum-associated microbial communities from plants grown in Nebraska, USA.</title>
        <authorList>
            <person name="Schachtman D."/>
        </authorList>
    </citation>
    <scope>NUCLEOTIDE SEQUENCE [LARGE SCALE GENOMIC DNA]</scope>
    <source>
        <strain evidence="2 3">BE143</strain>
    </source>
</reference>
<dbReference type="RefSeq" id="WP_310168986.1">
    <property type="nucleotide sequence ID" value="NZ_JAVDUG010000007.1"/>
</dbReference>
<feature type="domain" description="CD-NTase associated protein 4-like DNA endonuclease" evidence="1">
    <location>
        <begin position="55"/>
        <end position="284"/>
    </location>
</feature>
<dbReference type="InterPro" id="IPR025382">
    <property type="entry name" value="Cap4-like_endonuclease_dom"/>
</dbReference>
<keyword evidence="3" id="KW-1185">Reference proteome</keyword>
<sequence length="594" mass="69876">MGVEVQLEVETEDLEQGLLDKVKSYCHQNIEETLSEDVMKQVVKCLLQENPDDLGGLTALRGFVYQYYVAMHYMVEMLYKENAWWTEVIFEFLDDVALLGKDKIRFVQVKTVREDGQDRHLKPSKLSKRESGLDSWLDTLFLNLPHYENRQKYINSHDSTSNELCVQFEIATNAPYDNKSLKLYAQNTSYQLSKSGIPEGDSLKTSLLKVYKKTIKEDGKVIGHQDIYFNNLVKQGADWCLERFHLKHLGFMDNLKEKIIGKISDYCKINLTLHDNDNSIESKLKSTNLFFGDGLLYDYVARKIFNKLLLRIIQRTHRDDLPNKHLLVFNKNEMEGWIMDWKQSALMEIQRDIEHTVQREQFSNCFKELKEEIATSWNLILKDDLMGTLTWMYDALEREASNGNPYVYEQFLNRLFHLNNSNIPSKQTLKDAIYLKESLKYMMVCLAFYPDRNFLFSNAQLLFKQGKQGEEAWNIFTLYNAREKETYAQALRRIIDRSKDCLFTQSLKHTYYCFVTHEEKKSSFSEGTNPFATLIPITHNHEDSEIDIVRQSENIKFQKVDILDDIIKRFNSSSNNRSFKDQEYRAAWHKLLNQ</sequence>
<name>A0ABU1QLA8_9BACL</name>
<evidence type="ECO:0000259" key="1">
    <source>
        <dbReference type="Pfam" id="PF14130"/>
    </source>
</evidence>
<proteinExistence type="predicted"/>
<dbReference type="EMBL" id="JAVDUG010000007">
    <property type="protein sequence ID" value="MDR6780404.1"/>
    <property type="molecule type" value="Genomic_DNA"/>
</dbReference>
<dbReference type="Proteomes" id="UP001266807">
    <property type="component" value="Unassembled WGS sequence"/>
</dbReference>
<accession>A0ABU1QLA8</accession>
<organism evidence="2 3">
    <name type="scientific">Paenibacillus peoriae</name>
    <dbReference type="NCBI Taxonomy" id="59893"/>
    <lineage>
        <taxon>Bacteria</taxon>
        <taxon>Bacillati</taxon>
        <taxon>Bacillota</taxon>
        <taxon>Bacilli</taxon>
        <taxon>Bacillales</taxon>
        <taxon>Paenibacillaceae</taxon>
        <taxon>Paenibacillus</taxon>
    </lineage>
</organism>
<dbReference type="Pfam" id="PF14130">
    <property type="entry name" value="Cap4_nuclease"/>
    <property type="match status" value="1"/>
</dbReference>
<protein>
    <recommendedName>
        <fullName evidence="1">CD-NTase associated protein 4-like DNA endonuclease domain-containing protein</fullName>
    </recommendedName>
</protein>
<evidence type="ECO:0000313" key="3">
    <source>
        <dbReference type="Proteomes" id="UP001266807"/>
    </source>
</evidence>
<evidence type="ECO:0000313" key="2">
    <source>
        <dbReference type="EMBL" id="MDR6780404.1"/>
    </source>
</evidence>
<comment type="caution">
    <text evidence="2">The sequence shown here is derived from an EMBL/GenBank/DDBJ whole genome shotgun (WGS) entry which is preliminary data.</text>
</comment>
<gene>
    <name evidence="2" type="ORF">J2W98_004699</name>
</gene>